<dbReference type="AlphaFoldDB" id="A0A816X5S4"/>
<evidence type="ECO:0000313" key="2">
    <source>
        <dbReference type="EMBL" id="CAF2142741.1"/>
    </source>
</evidence>
<gene>
    <name evidence="2" type="ORF">DARMORV10_A02P31200.1</name>
</gene>
<protein>
    <submittedName>
        <fullName evidence="2">(rape) hypothetical protein</fullName>
    </submittedName>
</protein>
<dbReference type="EMBL" id="HG994356">
    <property type="protein sequence ID" value="CAF2142741.1"/>
    <property type="molecule type" value="Genomic_DNA"/>
</dbReference>
<accession>A0A816X5S4</accession>
<evidence type="ECO:0000256" key="1">
    <source>
        <dbReference type="SAM" id="Phobius"/>
    </source>
</evidence>
<proteinExistence type="predicted"/>
<feature type="transmembrane region" description="Helical" evidence="1">
    <location>
        <begin position="63"/>
        <end position="86"/>
    </location>
</feature>
<dbReference type="Pfam" id="PF02089">
    <property type="entry name" value="Palm_thioest"/>
    <property type="match status" value="1"/>
</dbReference>
<dbReference type="InterPro" id="IPR029058">
    <property type="entry name" value="AB_hydrolase_fold"/>
</dbReference>
<organism evidence="2">
    <name type="scientific">Brassica napus</name>
    <name type="common">Rape</name>
    <dbReference type="NCBI Taxonomy" id="3708"/>
    <lineage>
        <taxon>Eukaryota</taxon>
        <taxon>Viridiplantae</taxon>
        <taxon>Streptophyta</taxon>
        <taxon>Embryophyta</taxon>
        <taxon>Tracheophyta</taxon>
        <taxon>Spermatophyta</taxon>
        <taxon>Magnoliopsida</taxon>
        <taxon>eudicotyledons</taxon>
        <taxon>Gunneridae</taxon>
        <taxon>Pentapetalae</taxon>
        <taxon>rosids</taxon>
        <taxon>malvids</taxon>
        <taxon>Brassicales</taxon>
        <taxon>Brassicaceae</taxon>
        <taxon>Brassiceae</taxon>
        <taxon>Brassica</taxon>
    </lineage>
</organism>
<dbReference type="Proteomes" id="UP001295469">
    <property type="component" value="Chromosome A02"/>
</dbReference>
<keyword evidence="1" id="KW-0812">Transmembrane</keyword>
<keyword evidence="1" id="KW-0472">Membrane</keyword>
<name>A0A816X5S4_BRANA</name>
<sequence>MTEYLDNHKYLPKLNNERPDQRNYTYKDRFTSLRNLVLVKVRSPKKKHYLPVKLIESSLDDPVLLYILLLWTVLRDVILSIVFLYYQKICKRHMHQSLSSFFALFQFCVIFEECIENNMSKAEILSYVHDKYLIPLHDTNRGKLTSHRIIK</sequence>
<keyword evidence="1" id="KW-1133">Transmembrane helix</keyword>
<dbReference type="Gene3D" id="3.40.50.1820">
    <property type="entry name" value="alpha/beta hydrolase"/>
    <property type="match status" value="1"/>
</dbReference>
<reference evidence="2" key="1">
    <citation type="submission" date="2021-01" db="EMBL/GenBank/DDBJ databases">
        <authorList>
            <consortium name="Genoscope - CEA"/>
            <person name="William W."/>
        </authorList>
    </citation>
    <scope>NUCLEOTIDE SEQUENCE</scope>
</reference>